<dbReference type="InterPro" id="IPR039298">
    <property type="entry name" value="ACOT13"/>
</dbReference>
<dbReference type="Proteomes" id="UP000284403">
    <property type="component" value="Unassembled WGS sequence"/>
</dbReference>
<gene>
    <name evidence="4" type="ORF">Tco025E_03535</name>
</gene>
<dbReference type="PANTHER" id="PTHR21660">
    <property type="entry name" value="THIOESTERASE SUPERFAMILY MEMBER-RELATED"/>
    <property type="match status" value="1"/>
</dbReference>
<comment type="caution">
    <text evidence="4">The sequence shown here is derived from an EMBL/GenBank/DDBJ whole genome shotgun (WGS) entry which is preliminary data.</text>
</comment>
<dbReference type="PANTHER" id="PTHR21660:SF1">
    <property type="entry name" value="ACYL-COENZYME A THIOESTERASE 13"/>
    <property type="match status" value="1"/>
</dbReference>
<organism evidence="4 5">
    <name type="scientific">Trypanosoma conorhini</name>
    <dbReference type="NCBI Taxonomy" id="83891"/>
    <lineage>
        <taxon>Eukaryota</taxon>
        <taxon>Discoba</taxon>
        <taxon>Euglenozoa</taxon>
        <taxon>Kinetoplastea</taxon>
        <taxon>Metakinetoplastina</taxon>
        <taxon>Trypanosomatida</taxon>
        <taxon>Trypanosomatidae</taxon>
        <taxon>Trypanosoma</taxon>
    </lineage>
</organism>
<evidence type="ECO:0000313" key="4">
    <source>
        <dbReference type="EMBL" id="RNF21082.1"/>
    </source>
</evidence>
<evidence type="ECO:0000313" key="5">
    <source>
        <dbReference type="Proteomes" id="UP000284403"/>
    </source>
</evidence>
<dbReference type="AlphaFoldDB" id="A0A422PTK9"/>
<dbReference type="GO" id="GO:0047617">
    <property type="term" value="F:fatty acyl-CoA hydrolase activity"/>
    <property type="evidence" value="ECO:0007669"/>
    <property type="project" value="InterPro"/>
</dbReference>
<evidence type="ECO:0000256" key="2">
    <source>
        <dbReference type="ARBA" id="ARBA00022801"/>
    </source>
</evidence>
<reference evidence="4 5" key="1">
    <citation type="journal article" date="2018" name="BMC Genomics">
        <title>Genomic comparison of Trypanosoma conorhini and Trypanosoma rangeli to Trypanosoma cruzi strains of high and low virulence.</title>
        <authorList>
            <person name="Bradwell K.R."/>
            <person name="Koparde V.N."/>
            <person name="Matveyev A.V."/>
            <person name="Serrano M.G."/>
            <person name="Alves J.M."/>
            <person name="Parikh H."/>
            <person name="Huang B."/>
            <person name="Lee V."/>
            <person name="Espinosa-Alvarez O."/>
            <person name="Ortiz P.A."/>
            <person name="Costa-Martins A.G."/>
            <person name="Teixeira M.M."/>
            <person name="Buck G.A."/>
        </authorList>
    </citation>
    <scope>NUCLEOTIDE SEQUENCE [LARGE SCALE GENOMIC DNA]</scope>
    <source>
        <strain evidence="4 5">025E</strain>
    </source>
</reference>
<keyword evidence="2" id="KW-0378">Hydrolase</keyword>
<dbReference type="Gene3D" id="3.10.129.10">
    <property type="entry name" value="Hotdog Thioesterase"/>
    <property type="match status" value="1"/>
</dbReference>
<dbReference type="OrthoDB" id="46529at2759"/>
<dbReference type="GeneID" id="40317146"/>
<keyword evidence="5" id="KW-1185">Reference proteome</keyword>
<dbReference type="EMBL" id="MKKU01000164">
    <property type="protein sequence ID" value="RNF21082.1"/>
    <property type="molecule type" value="Genomic_DNA"/>
</dbReference>
<evidence type="ECO:0000256" key="1">
    <source>
        <dbReference type="ARBA" id="ARBA00008324"/>
    </source>
</evidence>
<dbReference type="SUPFAM" id="SSF54637">
    <property type="entry name" value="Thioesterase/thiol ester dehydrase-isomerase"/>
    <property type="match status" value="1"/>
</dbReference>
<dbReference type="Pfam" id="PF03061">
    <property type="entry name" value="4HBT"/>
    <property type="match status" value="1"/>
</dbReference>
<evidence type="ECO:0000259" key="3">
    <source>
        <dbReference type="Pfam" id="PF03061"/>
    </source>
</evidence>
<sequence length="198" mass="21589">MFARQPLWVPLATHSPAFAERFLAFSRASPHTRRLLEGVTYRPEETRVLLAPDARVAGRRVTHAMAFPLTVTAAVCEAGEDGGAMSGGAFASLLDATTSVHVMERLLPSSDAHVSVNMQSRCLRPIRRGDTLVLISRVEKMGARLAFMSAELLRDRPGESATSAAEAPATSIAEMDSFLRRFELLASGKHVKFLIRSK</sequence>
<feature type="domain" description="Thioesterase" evidence="3">
    <location>
        <begin position="82"/>
        <end position="159"/>
    </location>
</feature>
<dbReference type="InterPro" id="IPR006683">
    <property type="entry name" value="Thioestr_dom"/>
</dbReference>
<name>A0A422PTK9_9TRYP</name>
<proteinExistence type="inferred from homology"/>
<comment type="similarity">
    <text evidence="1">Belongs to the thioesterase PaaI family.</text>
</comment>
<accession>A0A422PTK9</accession>
<protein>
    <submittedName>
        <fullName evidence="4">Thioesterase superfamily protein</fullName>
    </submittedName>
</protein>
<dbReference type="RefSeq" id="XP_029229425.1">
    <property type="nucleotide sequence ID" value="XM_029370453.1"/>
</dbReference>
<dbReference type="InterPro" id="IPR029069">
    <property type="entry name" value="HotDog_dom_sf"/>
</dbReference>